<evidence type="ECO:0000256" key="1">
    <source>
        <dbReference type="SAM" id="MobiDB-lite"/>
    </source>
</evidence>
<evidence type="ECO:0000259" key="2">
    <source>
        <dbReference type="PROSITE" id="PS50278"/>
    </source>
</evidence>
<organism evidence="3 4">
    <name type="scientific">Paragonimus heterotremus</name>
    <dbReference type="NCBI Taxonomy" id="100268"/>
    <lineage>
        <taxon>Eukaryota</taxon>
        <taxon>Metazoa</taxon>
        <taxon>Spiralia</taxon>
        <taxon>Lophotrochozoa</taxon>
        <taxon>Platyhelminthes</taxon>
        <taxon>Trematoda</taxon>
        <taxon>Digenea</taxon>
        <taxon>Plagiorchiida</taxon>
        <taxon>Troglotremata</taxon>
        <taxon>Troglotrematidae</taxon>
        <taxon>Paragonimus</taxon>
    </lineage>
</organism>
<dbReference type="AlphaFoldDB" id="A0A8J4X3A8"/>
<name>A0A8J4X3A8_9TREM</name>
<feature type="region of interest" description="Disordered" evidence="1">
    <location>
        <begin position="137"/>
        <end position="160"/>
    </location>
</feature>
<keyword evidence="4" id="KW-1185">Reference proteome</keyword>
<feature type="compositionally biased region" description="Polar residues" evidence="1">
    <location>
        <begin position="397"/>
        <end position="406"/>
    </location>
</feature>
<dbReference type="GO" id="GO:0016020">
    <property type="term" value="C:membrane"/>
    <property type="evidence" value="ECO:0007669"/>
    <property type="project" value="InterPro"/>
</dbReference>
<dbReference type="InterPro" id="IPR000072">
    <property type="entry name" value="PDGF/VEGF_dom"/>
</dbReference>
<gene>
    <name evidence="3" type="ORF">PHET_01024</name>
</gene>
<dbReference type="Proteomes" id="UP000748531">
    <property type="component" value="Unassembled WGS sequence"/>
</dbReference>
<dbReference type="EMBL" id="LUCH01000321">
    <property type="protein sequence ID" value="KAF5405457.1"/>
    <property type="molecule type" value="Genomic_DNA"/>
</dbReference>
<feature type="region of interest" description="Disordered" evidence="1">
    <location>
        <begin position="393"/>
        <end position="430"/>
    </location>
</feature>
<feature type="domain" description="Platelet-derived growth factor (PDGF) family profile" evidence="2">
    <location>
        <begin position="540"/>
        <end position="592"/>
    </location>
</feature>
<protein>
    <recommendedName>
        <fullName evidence="2">Platelet-derived growth factor (PDGF) family profile domain-containing protein</fullName>
    </recommendedName>
</protein>
<evidence type="ECO:0000313" key="3">
    <source>
        <dbReference type="EMBL" id="KAF5405457.1"/>
    </source>
</evidence>
<dbReference type="GO" id="GO:0008083">
    <property type="term" value="F:growth factor activity"/>
    <property type="evidence" value="ECO:0007669"/>
    <property type="project" value="InterPro"/>
</dbReference>
<dbReference type="PROSITE" id="PS50278">
    <property type="entry name" value="PDGF_2"/>
    <property type="match status" value="1"/>
</dbReference>
<feature type="compositionally biased region" description="Basic and acidic residues" evidence="1">
    <location>
        <begin position="411"/>
        <end position="430"/>
    </location>
</feature>
<accession>A0A8J4X3A8</accession>
<proteinExistence type="predicted"/>
<reference evidence="3" key="1">
    <citation type="submission" date="2019-05" db="EMBL/GenBank/DDBJ databases">
        <title>Annotation for the trematode Paragonimus heterotremus.</title>
        <authorList>
            <person name="Choi Y.-J."/>
        </authorList>
    </citation>
    <scope>NUCLEOTIDE SEQUENCE</scope>
    <source>
        <strain evidence="3">LC</strain>
    </source>
</reference>
<evidence type="ECO:0000313" key="4">
    <source>
        <dbReference type="Proteomes" id="UP000748531"/>
    </source>
</evidence>
<comment type="caution">
    <text evidence="3">The sequence shown here is derived from an EMBL/GenBank/DDBJ whole genome shotgun (WGS) entry which is preliminary data.</text>
</comment>
<sequence>MSTIHGKLYTLRKSSLPWYCKTLDGYALFLLQLLSYLGHCESQTSVRYNSSNELISQSLGSTNFVNKSPIWQPNSLYHFRTWNDATQPTYRSGQWNYPTRHSFGRLRKRNQHQQYSRLKHRHPDYDRLPTTTQKSYIQGTSRTYPQSTYPSLSTDDARTSGQETATGKVTHFELPHKVKSVQLDGRPNTKVNSELSASRSPFSVNMMWTLEQDSLLSDEKVDEMWHFVVYYFKRFSTTTDPFQMFAVLSAWEKYQLKRQAEVEKERILRDKQRRNEKARFSEYHRQLRQFVNSQTKQHVKRVSKATNFTEFKRIIFDQKEDRPNSHIPLARTGVQRRLMPTEALIGPRLEYPIPGQPNVVASSSSSLQFPGGAGGGVLLKSMRSTRAVHLQDVPAKTNKNNANIDVSSTSEDSKTTTDKQVQDSYDDEPRYSETELRSAFESYQEFRQTACQPKNYTLCTSMMLGLPQHHTNLVIPQGFHVQRCIDQLQRYSCGYCIGSPTDAEDLSDVQLDSSRPTFESDDLSELGGVIDREPKYSCSCETPDEECVPTKVALKTQAVAIIQIPLRQRSKHSTELLLVTSHLSCGCQPRCTNRLCVPPTRFIMHTTSDCGCVCEPGDQRCKALLEGKQQFTVQELPMPLNGSYILPPCRYGQMDDVHIYHRRCPRPLRKP</sequence>
<dbReference type="OrthoDB" id="6241716at2759"/>